<dbReference type="Pfam" id="PF26175">
    <property type="entry name" value="HTH_FAR1"/>
    <property type="match status" value="1"/>
</dbReference>
<sequence length="665" mass="76504">MISEETNGVSDWHLELLNDYASIVEDDEYLHSITFQDPQHEPLTDQVNNIDECFPFEGQIFNSDYEAYEFYRLFARKNGFSIRRDHIYKSVKHESEMNPSGIYKREFVCHRGGIVKHRKTNEVDCQRNRKSSRCNCSAKMLVAISTIGVEEKWVVKYFNNDHNHELLDDKEVQFLPAYRSIPIVDQSRIMLLSKAGCSISLIMRVLELEKEICTGNLPFLEKDIRNFIQSQSGIGKESDASDVLKLCKSLKDIDDAFKYEFTIDESNKLEHIIWAFGDSIRAYEAFGDVVVFDTTYRINRYDMPLGIWVGVDNHGNTIFFGCVLLRDEKISSFTWALKTFLAFVEGKYPKTILTDQDPALKEAIAMELPNTKHAFCIWHIVAKLSSWFSFPLVKIRNQAGEEARMRQKYHNLEIRTCFPIEEHAASILTPYAFGLLQHEIELATKYAATETDNGNYIVQHHTKVDGGRLVSWTVEEELINCSCKEFQFSGILCRHAIRVLMVKNYFSLPSKYLPFRWRRESSLIPNSSHVVNNNSGSSGKFQSLIQCLLVESLKTKEREQVAATKLEKVIRELKSMPENQEHEMHLEPDVPNHDGCDVENPIPSKSKGRPKGSRPKGGVEVAKKPRRCHVPNCGEFNHDTRNCPNKKKNLELPSQSPNKITKGWK</sequence>
<dbReference type="InterPro" id="IPR031052">
    <property type="entry name" value="FHY3/FAR1"/>
</dbReference>
<feature type="region of interest" description="Disordered" evidence="7">
    <location>
        <begin position="578"/>
        <end position="665"/>
    </location>
</feature>
<evidence type="ECO:0000259" key="8">
    <source>
        <dbReference type="PROSITE" id="PS50966"/>
    </source>
</evidence>
<dbReference type="GO" id="GO:0008270">
    <property type="term" value="F:zinc ion binding"/>
    <property type="evidence" value="ECO:0007669"/>
    <property type="project" value="UniProtKB-UniRule"/>
</dbReference>
<dbReference type="STRING" id="57577.A0A2K3N8Z5"/>
<keyword evidence="2 6" id="KW-0479">Metal-binding</keyword>
<dbReference type="AlphaFoldDB" id="A0A2K3N8Z5"/>
<dbReference type="PROSITE" id="PS50966">
    <property type="entry name" value="ZF_SWIM"/>
    <property type="match status" value="1"/>
</dbReference>
<dbReference type="InterPro" id="IPR007527">
    <property type="entry name" value="Znf_SWIM"/>
</dbReference>
<dbReference type="InterPro" id="IPR018289">
    <property type="entry name" value="MULE_transposase_dom"/>
</dbReference>
<dbReference type="GO" id="GO:0005634">
    <property type="term" value="C:nucleus"/>
    <property type="evidence" value="ECO:0007669"/>
    <property type="project" value="UniProtKB-SubCell"/>
</dbReference>
<comment type="function">
    <text evidence="6">Putative transcription activator involved in regulating light control of development.</text>
</comment>
<gene>
    <name evidence="9" type="ORF">L195_g022787</name>
</gene>
<protein>
    <recommendedName>
        <fullName evidence="6">Protein FAR1-RELATED SEQUENCE</fullName>
    </recommendedName>
</protein>
<dbReference type="SMART" id="SM00575">
    <property type="entry name" value="ZnF_PMZ"/>
    <property type="match status" value="1"/>
</dbReference>
<comment type="subcellular location">
    <subcellularLocation>
        <location evidence="6">Nucleus</location>
    </subcellularLocation>
</comment>
<feature type="compositionally biased region" description="Basic and acidic residues" evidence="7">
    <location>
        <begin position="578"/>
        <end position="596"/>
    </location>
</feature>
<evidence type="ECO:0000313" key="10">
    <source>
        <dbReference type="Proteomes" id="UP000236291"/>
    </source>
</evidence>
<dbReference type="InterPro" id="IPR004330">
    <property type="entry name" value="FAR1_DNA_bnd_dom"/>
</dbReference>
<evidence type="ECO:0000313" key="9">
    <source>
        <dbReference type="EMBL" id="PNX99521.1"/>
    </source>
</evidence>
<evidence type="ECO:0000256" key="3">
    <source>
        <dbReference type="ARBA" id="ARBA00022771"/>
    </source>
</evidence>
<keyword evidence="3 5" id="KW-0863">Zinc-finger</keyword>
<evidence type="ECO:0000256" key="4">
    <source>
        <dbReference type="ARBA" id="ARBA00022833"/>
    </source>
</evidence>
<dbReference type="GO" id="GO:0006355">
    <property type="term" value="P:regulation of DNA-templated transcription"/>
    <property type="evidence" value="ECO:0007669"/>
    <property type="project" value="UniProtKB-UniRule"/>
</dbReference>
<dbReference type="PANTHER" id="PTHR31669:SF263">
    <property type="entry name" value="PROTEIN FAR1-RELATED SEQUENCE"/>
    <property type="match status" value="1"/>
</dbReference>
<evidence type="ECO:0000256" key="6">
    <source>
        <dbReference type="RuleBase" id="RU367018"/>
    </source>
</evidence>
<proteinExistence type="inferred from homology"/>
<dbReference type="Pfam" id="PF03101">
    <property type="entry name" value="FAR1"/>
    <property type="match status" value="1"/>
</dbReference>
<keyword evidence="4 6" id="KW-0862">Zinc</keyword>
<dbReference type="EMBL" id="ASHM01017853">
    <property type="protein sequence ID" value="PNX99521.1"/>
    <property type="molecule type" value="Genomic_DNA"/>
</dbReference>
<evidence type="ECO:0000256" key="1">
    <source>
        <dbReference type="ARBA" id="ARBA00005889"/>
    </source>
</evidence>
<evidence type="ECO:0000256" key="5">
    <source>
        <dbReference type="PROSITE-ProRule" id="PRU00325"/>
    </source>
</evidence>
<feature type="domain" description="SWIM-type" evidence="8">
    <location>
        <begin position="472"/>
        <end position="504"/>
    </location>
</feature>
<name>A0A2K3N8Z5_TRIPR</name>
<comment type="similarity">
    <text evidence="1 6">Belongs to the FHY3/FAR1 family.</text>
</comment>
<reference evidence="9 10" key="2">
    <citation type="journal article" date="2017" name="Front. Plant Sci.">
        <title>Gene Classification and Mining of Molecular Markers Useful in Red Clover (Trifolium pratense) Breeding.</title>
        <authorList>
            <person name="Istvanek J."/>
            <person name="Dluhosova J."/>
            <person name="Dluhos P."/>
            <person name="Patkova L."/>
            <person name="Nedelnik J."/>
            <person name="Repkova J."/>
        </authorList>
    </citation>
    <scope>NUCLEOTIDE SEQUENCE [LARGE SCALE GENOMIC DNA]</scope>
    <source>
        <strain evidence="10">cv. Tatra</strain>
        <tissue evidence="9">Young leaves</tissue>
    </source>
</reference>
<dbReference type="Proteomes" id="UP000236291">
    <property type="component" value="Unassembled WGS sequence"/>
</dbReference>
<organism evidence="9 10">
    <name type="scientific">Trifolium pratense</name>
    <name type="common">Red clover</name>
    <dbReference type="NCBI Taxonomy" id="57577"/>
    <lineage>
        <taxon>Eukaryota</taxon>
        <taxon>Viridiplantae</taxon>
        <taxon>Streptophyta</taxon>
        <taxon>Embryophyta</taxon>
        <taxon>Tracheophyta</taxon>
        <taxon>Spermatophyta</taxon>
        <taxon>Magnoliopsida</taxon>
        <taxon>eudicotyledons</taxon>
        <taxon>Gunneridae</taxon>
        <taxon>Pentapetalae</taxon>
        <taxon>rosids</taxon>
        <taxon>fabids</taxon>
        <taxon>Fabales</taxon>
        <taxon>Fabaceae</taxon>
        <taxon>Papilionoideae</taxon>
        <taxon>50 kb inversion clade</taxon>
        <taxon>NPAAA clade</taxon>
        <taxon>Hologalegina</taxon>
        <taxon>IRL clade</taxon>
        <taxon>Trifolieae</taxon>
        <taxon>Trifolium</taxon>
    </lineage>
</organism>
<accession>A0A2K3N8Z5</accession>
<dbReference type="ExpressionAtlas" id="A0A2K3N8Z5">
    <property type="expression patterns" value="baseline"/>
</dbReference>
<keyword evidence="6" id="KW-0539">Nucleus</keyword>
<dbReference type="PANTHER" id="PTHR31669">
    <property type="entry name" value="PROTEIN FAR1-RELATED SEQUENCE 10-RELATED"/>
    <property type="match status" value="1"/>
</dbReference>
<dbReference type="Pfam" id="PF10551">
    <property type="entry name" value="MULE"/>
    <property type="match status" value="1"/>
</dbReference>
<dbReference type="InterPro" id="IPR006564">
    <property type="entry name" value="Znf_PMZ"/>
</dbReference>
<comment type="caution">
    <text evidence="9">The sequence shown here is derived from an EMBL/GenBank/DDBJ whole genome shotgun (WGS) entry which is preliminary data.</text>
</comment>
<reference evidence="9 10" key="1">
    <citation type="journal article" date="2014" name="Am. J. Bot.">
        <title>Genome assembly and annotation for red clover (Trifolium pratense; Fabaceae).</title>
        <authorList>
            <person name="Istvanek J."/>
            <person name="Jaros M."/>
            <person name="Krenek A."/>
            <person name="Repkova J."/>
        </authorList>
    </citation>
    <scope>NUCLEOTIDE SEQUENCE [LARGE SCALE GENOMIC DNA]</scope>
    <source>
        <strain evidence="10">cv. Tatra</strain>
        <tissue evidence="9">Young leaves</tissue>
    </source>
</reference>
<evidence type="ECO:0000256" key="7">
    <source>
        <dbReference type="SAM" id="MobiDB-lite"/>
    </source>
</evidence>
<dbReference type="Pfam" id="PF04434">
    <property type="entry name" value="SWIM"/>
    <property type="match status" value="1"/>
</dbReference>
<dbReference type="InterPro" id="IPR058778">
    <property type="entry name" value="HTH_FAR1-11-like"/>
</dbReference>
<evidence type="ECO:0000256" key="2">
    <source>
        <dbReference type="ARBA" id="ARBA00022723"/>
    </source>
</evidence>